<organism evidence="2 3">
    <name type="scientific">Chromobacterium violaceum</name>
    <dbReference type="NCBI Taxonomy" id="536"/>
    <lineage>
        <taxon>Bacteria</taxon>
        <taxon>Pseudomonadati</taxon>
        <taxon>Pseudomonadota</taxon>
        <taxon>Betaproteobacteria</taxon>
        <taxon>Neisseriales</taxon>
        <taxon>Chromobacteriaceae</taxon>
        <taxon>Chromobacterium</taxon>
    </lineage>
</organism>
<keyword evidence="1" id="KW-0732">Signal</keyword>
<dbReference type="RefSeq" id="WP_140411186.1">
    <property type="nucleotide sequence ID" value="NZ_NHOO01000008.1"/>
</dbReference>
<evidence type="ECO:0000313" key="2">
    <source>
        <dbReference type="EMBL" id="OVE48053.1"/>
    </source>
</evidence>
<feature type="signal peptide" evidence="1">
    <location>
        <begin position="1"/>
        <end position="22"/>
    </location>
</feature>
<reference evidence="2 3" key="1">
    <citation type="submission" date="2017-05" db="EMBL/GenBank/DDBJ databases">
        <title>Chromobacterium violaceum GHPS1 isolated from Hydrocarbon polluted soil in French Guiana display an awesome secondary metabolite arsenal and a battery of drug and heavy-metal-resistance and detoxification of xenobiotics proteins.</title>
        <authorList>
            <person name="Belbahri L."/>
        </authorList>
    </citation>
    <scope>NUCLEOTIDE SEQUENCE [LARGE SCALE GENOMIC DNA]</scope>
    <source>
        <strain evidence="2 3">GHPS1</strain>
    </source>
</reference>
<dbReference type="EMBL" id="NHOO01000008">
    <property type="protein sequence ID" value="OVE48053.1"/>
    <property type="molecule type" value="Genomic_DNA"/>
</dbReference>
<dbReference type="AlphaFoldDB" id="A0A202B907"/>
<name>A0A202B907_CHRVL</name>
<feature type="chain" id="PRO_5012622912" evidence="1">
    <location>
        <begin position="23"/>
        <end position="240"/>
    </location>
</feature>
<keyword evidence="3" id="KW-1185">Reference proteome</keyword>
<accession>A0A202B907</accession>
<gene>
    <name evidence="2" type="ORF">CBW21_11360</name>
</gene>
<dbReference type="SUPFAM" id="SSF53850">
    <property type="entry name" value="Periplasmic binding protein-like II"/>
    <property type="match status" value="1"/>
</dbReference>
<comment type="caution">
    <text evidence="2">The sequence shown here is derived from an EMBL/GenBank/DDBJ whole genome shotgun (WGS) entry which is preliminary data.</text>
</comment>
<proteinExistence type="predicted"/>
<evidence type="ECO:0000256" key="1">
    <source>
        <dbReference type="SAM" id="SignalP"/>
    </source>
</evidence>
<sequence>MPVVCHYFVAAMACWLFGPAQAADGPEAPLRLVNLSPLDAPNMVAMRNTLDVAFARAGMRYTIRYLPPERALASFIAGQFDGDPNRGPQFQLFFPDAIRIEPHLRTAWYFAVSASPEVRPKSWEDLKRYHIAFLRGLHGVDVMTRGVVLREMVPSHEACIRMAQIKRVDLCIVSSESADRRKFEEKYGSQLYSTQFEHLNIYLWLSPNQRAAADKLTRAMRGMAASGELQKLMGPYRADE</sequence>
<protein>
    <submittedName>
        <fullName evidence="2">Uncharacterized protein</fullName>
    </submittedName>
</protein>
<evidence type="ECO:0000313" key="3">
    <source>
        <dbReference type="Proteomes" id="UP000196342"/>
    </source>
</evidence>
<dbReference type="Proteomes" id="UP000196342">
    <property type="component" value="Unassembled WGS sequence"/>
</dbReference>